<accession>A0A540V8F2</accession>
<dbReference type="OrthoDB" id="9762614at2"/>
<dbReference type="InterPro" id="IPR004879">
    <property type="entry name" value="Ssp411-like_TRX"/>
</dbReference>
<evidence type="ECO:0000259" key="2">
    <source>
        <dbReference type="Pfam" id="PF03190"/>
    </source>
</evidence>
<organism evidence="3 4">
    <name type="scientific">Litorilinea aerophila</name>
    <dbReference type="NCBI Taxonomy" id="1204385"/>
    <lineage>
        <taxon>Bacteria</taxon>
        <taxon>Bacillati</taxon>
        <taxon>Chloroflexota</taxon>
        <taxon>Caldilineae</taxon>
        <taxon>Caldilineales</taxon>
        <taxon>Caldilineaceae</taxon>
        <taxon>Litorilinea</taxon>
    </lineage>
</organism>
<reference evidence="3 4" key="1">
    <citation type="submission" date="2019-06" db="EMBL/GenBank/DDBJ databases">
        <title>Genome sequence of Litorilinea aerophila BAA-2444.</title>
        <authorList>
            <person name="Maclea K.S."/>
            <person name="Maurais E.G."/>
            <person name="Iannazzi L.C."/>
        </authorList>
    </citation>
    <scope>NUCLEOTIDE SEQUENCE [LARGE SCALE GENOMIC DNA]</scope>
    <source>
        <strain evidence="3 4">ATCC BAA-2444</strain>
    </source>
</reference>
<dbReference type="CDD" id="cd02955">
    <property type="entry name" value="SSP411"/>
    <property type="match status" value="1"/>
</dbReference>
<dbReference type="InterPro" id="IPR036249">
    <property type="entry name" value="Thioredoxin-like_sf"/>
</dbReference>
<keyword evidence="1" id="KW-0175">Coiled coil</keyword>
<protein>
    <submittedName>
        <fullName evidence="3">Thioredoxin domain-containing protein</fullName>
    </submittedName>
</protein>
<dbReference type="AlphaFoldDB" id="A0A540V8F2"/>
<dbReference type="Gene3D" id="3.40.30.10">
    <property type="entry name" value="Glutaredoxin"/>
    <property type="match status" value="1"/>
</dbReference>
<dbReference type="PANTHER" id="PTHR42899:SF1">
    <property type="entry name" value="SPERMATOGENESIS-ASSOCIATED PROTEIN 20"/>
    <property type="match status" value="1"/>
</dbReference>
<dbReference type="Pfam" id="PF03190">
    <property type="entry name" value="Thioredox_DsbH"/>
    <property type="match status" value="1"/>
</dbReference>
<evidence type="ECO:0000313" key="3">
    <source>
        <dbReference type="EMBL" id="TQE93021.1"/>
    </source>
</evidence>
<evidence type="ECO:0000313" key="4">
    <source>
        <dbReference type="Proteomes" id="UP000317371"/>
    </source>
</evidence>
<proteinExistence type="predicted"/>
<dbReference type="FunCoup" id="A0A540V8F2">
    <property type="interactions" value="324"/>
</dbReference>
<dbReference type="SUPFAM" id="SSF52833">
    <property type="entry name" value="Thioredoxin-like"/>
    <property type="match status" value="1"/>
</dbReference>
<dbReference type="RefSeq" id="WP_141612573.1">
    <property type="nucleotide sequence ID" value="NZ_VIGC02000058.1"/>
</dbReference>
<gene>
    <name evidence="3" type="ORF">FKZ61_23240</name>
</gene>
<dbReference type="InterPro" id="IPR008928">
    <property type="entry name" value="6-hairpin_glycosidase_sf"/>
</dbReference>
<feature type="domain" description="Spermatogenesis-associated protein 20-like TRX" evidence="2">
    <location>
        <begin position="7"/>
        <end position="168"/>
    </location>
</feature>
<name>A0A540V8F2_9CHLR</name>
<feature type="coiled-coil region" evidence="1">
    <location>
        <begin position="140"/>
        <end position="167"/>
    </location>
</feature>
<dbReference type="PANTHER" id="PTHR42899">
    <property type="entry name" value="SPERMATOGENESIS-ASSOCIATED PROTEIN 20"/>
    <property type="match status" value="1"/>
</dbReference>
<dbReference type="SUPFAM" id="SSF48208">
    <property type="entry name" value="Six-hairpin glycosidases"/>
    <property type="match status" value="1"/>
</dbReference>
<dbReference type="EMBL" id="VIGC01000058">
    <property type="protein sequence ID" value="TQE93021.1"/>
    <property type="molecule type" value="Genomic_DNA"/>
</dbReference>
<dbReference type="InParanoid" id="A0A540V8F2"/>
<dbReference type="Proteomes" id="UP000317371">
    <property type="component" value="Unassembled WGS sequence"/>
</dbReference>
<sequence>MSEHQHTNRLIHETSPYLLQHAHNPVDWYPWGEEALNRARAEDKPIFLSIGYSACHWCHVMERESFEDPETAALMNELFVNIKVDREERPDLDAIYMEAVQAMTGQGGWPMSVFLTPDGKPFYGGTYYPPEPRYGMPSFRQVLQAVAEAYRNRRDQVEGQAQRLTDMLRRTARLESADQDLSTQILDEAVEQLYQYFDNEHGGFGHQPKFPQPMTLDFAMTQYRRRNDLDALYMAELTLEQMALGGIYDQLGGGFHRYSVDAVWLVPHFEKMLYDNAQLLRTYLDAWRITQRPLYRRVIDETIDYVLREMKAPDGSFYSTQDADSEGEEGKFFVWSRAEFDAVLADPQQAAVLAAYYGVTERGNFEGKNILHVARTLDELAQEFGLSQEQVAALIAEGRQKLFAAREQRVRPGRDEKILTEWNGLMIHALAECGAVLGRQDALSAAVEAAEFILGQMSQPDGRLYRSYKDGQARFNAYLEDYASLIRGLLALYEATFDLRWLGEASRLTRLMFDQFHDAQRGGFYQTGIDHETLVVRRKDFIDNAVPSGNSLAADALVRLSRLVGNEEYRREAARVILLMKEAMAQQPTGFGRLLCVLDGLLAPSQEVAIVGALEDPATQALLQEVRRRYLPHTVVAHKEPDADSMLPVLQGRGLVDGRPAAYVCENYTCRLPVTTPQELARLLDEGSPSPA</sequence>
<dbReference type="GO" id="GO:0005975">
    <property type="term" value="P:carbohydrate metabolic process"/>
    <property type="evidence" value="ECO:0007669"/>
    <property type="project" value="InterPro"/>
</dbReference>
<keyword evidence="4" id="KW-1185">Reference proteome</keyword>
<evidence type="ECO:0000256" key="1">
    <source>
        <dbReference type="SAM" id="Coils"/>
    </source>
</evidence>
<comment type="caution">
    <text evidence="3">The sequence shown here is derived from an EMBL/GenBank/DDBJ whole genome shotgun (WGS) entry which is preliminary data.</text>
</comment>
<dbReference type="Gene3D" id="1.50.10.20">
    <property type="match status" value="1"/>
</dbReference>
<dbReference type="PIRSF" id="PIRSF006402">
    <property type="entry name" value="UCP006402_thioredoxin"/>
    <property type="match status" value="1"/>
</dbReference>
<dbReference type="InterPro" id="IPR024705">
    <property type="entry name" value="Ssp411"/>
</dbReference>